<proteinExistence type="predicted"/>
<reference evidence="1 2" key="1">
    <citation type="submission" date="2016-03" db="EMBL/GenBank/DDBJ databases">
        <title>Draft genome sequence of Flavobacterium fryxellicola DSM 16209.</title>
        <authorList>
            <person name="Shin S.-K."/>
            <person name="Yi H."/>
        </authorList>
    </citation>
    <scope>NUCLEOTIDE SEQUENCE [LARGE SCALE GENOMIC DNA]</scope>
    <source>
        <strain evidence="1 2">DSM 16209</strain>
    </source>
</reference>
<evidence type="ECO:0000313" key="2">
    <source>
        <dbReference type="Proteomes" id="UP000077164"/>
    </source>
</evidence>
<comment type="caution">
    <text evidence="1">The sequence shown here is derived from an EMBL/GenBank/DDBJ whole genome shotgun (WGS) entry which is preliminary data.</text>
</comment>
<accession>A0A167ZKS0</accession>
<gene>
    <name evidence="1" type="ORF">FBFR_01790</name>
</gene>
<name>A0A167ZKS0_9FLAO</name>
<dbReference type="Proteomes" id="UP000077164">
    <property type="component" value="Unassembled WGS sequence"/>
</dbReference>
<dbReference type="EMBL" id="LVJE01000003">
    <property type="protein sequence ID" value="OAB30554.1"/>
    <property type="molecule type" value="Genomic_DNA"/>
</dbReference>
<evidence type="ECO:0000313" key="1">
    <source>
        <dbReference type="EMBL" id="OAB30554.1"/>
    </source>
</evidence>
<organism evidence="1 2">
    <name type="scientific">Flavobacterium fryxellicola</name>
    <dbReference type="NCBI Taxonomy" id="249352"/>
    <lineage>
        <taxon>Bacteria</taxon>
        <taxon>Pseudomonadati</taxon>
        <taxon>Bacteroidota</taxon>
        <taxon>Flavobacteriia</taxon>
        <taxon>Flavobacteriales</taxon>
        <taxon>Flavobacteriaceae</taxon>
        <taxon>Flavobacterium</taxon>
    </lineage>
</organism>
<sequence>MRFPFSRNSFGYLERYYHPNFQVVIDYLNKHENLSRQEIEKLVLELQENSNTQLESEIEDLKVEKEKLLE</sequence>
<protein>
    <submittedName>
        <fullName evidence="1">Uncharacterized protein</fullName>
    </submittedName>
</protein>
<dbReference type="AlphaFoldDB" id="A0A167ZKS0"/>
<keyword evidence="2" id="KW-1185">Reference proteome</keyword>